<sequence>MSDLDQTYPAISDLRARARRRLPRFVWDFLDSGTGTEATTRRNRAKLDEIRFRPDALFGELDYRLGTSLLGRDHALPIGISPVGMSGLVWPDAEIELAKLGRERNIPYGLSTVATERPEAVGPQTGGDGWLQLYPPRDPEIRADMLKRSRDAGFRTLVLTVDVPEPSRRERQRRGGLTHPPRLSPRILSQCVPKPAWSLQMGRRVLRKGMPRLAFIEDYTGASGPMSSTAHAGYMIRVSPDWDYLRALRELWNGPVVVKGVLDPETAVRLQAEGVDAVWVSNHAGRQFDGALAAIEVLPAVRAAVGPDYPLIFDSGVEGALDVLRALALGADFVMLGRAFHYGLAAFGPRGAAHVVDIMTADLKANLGQLGLSDYAGLAERVIRPG</sequence>
<organism evidence="10 11">
    <name type="scientific">Psychromarinibacter sediminicola</name>
    <dbReference type="NCBI Taxonomy" id="3033385"/>
    <lineage>
        <taxon>Bacteria</taxon>
        <taxon>Pseudomonadati</taxon>
        <taxon>Pseudomonadota</taxon>
        <taxon>Alphaproteobacteria</taxon>
        <taxon>Rhodobacterales</taxon>
        <taxon>Paracoccaceae</taxon>
        <taxon>Psychromarinibacter</taxon>
    </lineage>
</organism>
<dbReference type="GO" id="GO:0009060">
    <property type="term" value="P:aerobic respiration"/>
    <property type="evidence" value="ECO:0007669"/>
    <property type="project" value="TreeGrafter"/>
</dbReference>
<feature type="binding site" evidence="7">
    <location>
        <position position="132"/>
    </location>
    <ligand>
        <name>glyoxylate</name>
        <dbReference type="ChEBI" id="CHEBI:36655"/>
    </ligand>
</feature>
<keyword evidence="4" id="KW-0560">Oxidoreductase</keyword>
<dbReference type="CDD" id="cd02809">
    <property type="entry name" value="alpha_hydroxyacid_oxid_FMN"/>
    <property type="match status" value="1"/>
</dbReference>
<evidence type="ECO:0000256" key="1">
    <source>
        <dbReference type="ARBA" id="ARBA00001917"/>
    </source>
</evidence>
<dbReference type="PANTHER" id="PTHR10578:SF107">
    <property type="entry name" value="2-HYDROXYACID OXIDASE 1"/>
    <property type="match status" value="1"/>
</dbReference>
<evidence type="ECO:0000256" key="2">
    <source>
        <dbReference type="ARBA" id="ARBA00022630"/>
    </source>
</evidence>
<evidence type="ECO:0000259" key="9">
    <source>
        <dbReference type="PROSITE" id="PS51349"/>
    </source>
</evidence>
<feature type="binding site" evidence="7">
    <location>
        <position position="134"/>
    </location>
    <ligand>
        <name>glyoxylate</name>
        <dbReference type="ChEBI" id="CHEBI:36655"/>
    </ligand>
</feature>
<keyword evidence="2 7" id="KW-0285">Flavoprotein</keyword>
<comment type="similarity">
    <text evidence="5">Belongs to the FMN-dependent alpha-hydroxy acid dehydrogenase family.</text>
</comment>
<gene>
    <name evidence="10" type="ORF">P1J78_05425</name>
</gene>
<dbReference type="GO" id="GO:0005886">
    <property type="term" value="C:plasma membrane"/>
    <property type="evidence" value="ECO:0007669"/>
    <property type="project" value="TreeGrafter"/>
</dbReference>
<feature type="binding site" evidence="7">
    <location>
        <position position="160"/>
    </location>
    <ligand>
        <name>FMN</name>
        <dbReference type="ChEBI" id="CHEBI:58210"/>
    </ligand>
</feature>
<evidence type="ECO:0000256" key="5">
    <source>
        <dbReference type="ARBA" id="ARBA00024042"/>
    </source>
</evidence>
<dbReference type="InterPro" id="IPR013785">
    <property type="entry name" value="Aldolase_TIM"/>
</dbReference>
<dbReference type="InterPro" id="IPR037396">
    <property type="entry name" value="FMN_HAD"/>
</dbReference>
<evidence type="ECO:0000313" key="10">
    <source>
        <dbReference type="EMBL" id="MDF0600165.1"/>
    </source>
</evidence>
<feature type="binding site" evidence="7">
    <location>
        <begin position="337"/>
        <end position="338"/>
    </location>
    <ligand>
        <name>FMN</name>
        <dbReference type="ChEBI" id="CHEBI:58210"/>
    </ligand>
</feature>
<feature type="region of interest" description="Disordered" evidence="8">
    <location>
        <begin position="165"/>
        <end position="185"/>
    </location>
</feature>
<dbReference type="RefSeq" id="WP_275566306.1">
    <property type="nucleotide sequence ID" value="NZ_JARGYC010000009.1"/>
</dbReference>
<dbReference type="AlphaFoldDB" id="A0AAE3NSJ7"/>
<protein>
    <submittedName>
        <fullName evidence="10">Alpha-hydroxy acid oxidase</fullName>
    </submittedName>
</protein>
<dbReference type="Gene3D" id="3.20.20.70">
    <property type="entry name" value="Aldolase class I"/>
    <property type="match status" value="1"/>
</dbReference>
<feature type="active site" description="Proton acceptor" evidence="6">
    <location>
        <position position="283"/>
    </location>
</feature>
<evidence type="ECO:0000256" key="8">
    <source>
        <dbReference type="SAM" id="MobiDB-lite"/>
    </source>
</evidence>
<feature type="binding site" evidence="7">
    <location>
        <begin position="82"/>
        <end position="84"/>
    </location>
    <ligand>
        <name>FMN</name>
        <dbReference type="ChEBI" id="CHEBI:58210"/>
    </ligand>
</feature>
<feature type="binding site" evidence="7">
    <location>
        <position position="111"/>
    </location>
    <ligand>
        <name>FMN</name>
        <dbReference type="ChEBI" id="CHEBI:58210"/>
    </ligand>
</feature>
<dbReference type="InterPro" id="IPR012133">
    <property type="entry name" value="Alpha-hydoxy_acid_DH_FMN"/>
</dbReference>
<dbReference type="GO" id="GO:0004459">
    <property type="term" value="F:L-lactate dehydrogenase (NAD+) activity"/>
    <property type="evidence" value="ECO:0007669"/>
    <property type="project" value="TreeGrafter"/>
</dbReference>
<feature type="binding site" evidence="7">
    <location>
        <position position="169"/>
    </location>
    <ligand>
        <name>glyoxylate</name>
        <dbReference type="ChEBI" id="CHEBI:36655"/>
    </ligand>
</feature>
<name>A0AAE3NSJ7_9RHOB</name>
<evidence type="ECO:0000256" key="6">
    <source>
        <dbReference type="PIRSR" id="PIRSR000138-1"/>
    </source>
</evidence>
<feature type="binding site" evidence="7">
    <location>
        <position position="286"/>
    </location>
    <ligand>
        <name>glyoxylate</name>
        <dbReference type="ChEBI" id="CHEBI:36655"/>
    </ligand>
</feature>
<dbReference type="Pfam" id="PF01070">
    <property type="entry name" value="FMN_dh"/>
    <property type="match status" value="1"/>
</dbReference>
<evidence type="ECO:0000256" key="4">
    <source>
        <dbReference type="ARBA" id="ARBA00023002"/>
    </source>
</evidence>
<feature type="domain" description="FMN hydroxy acid dehydrogenase" evidence="9">
    <location>
        <begin position="3"/>
        <end position="386"/>
    </location>
</feature>
<dbReference type="Proteomes" id="UP001220964">
    <property type="component" value="Unassembled WGS sequence"/>
</dbReference>
<comment type="cofactor">
    <cofactor evidence="1">
        <name>FMN</name>
        <dbReference type="ChEBI" id="CHEBI:58210"/>
    </cofactor>
</comment>
<feature type="binding site" evidence="7">
    <location>
        <position position="281"/>
    </location>
    <ligand>
        <name>FMN</name>
        <dbReference type="ChEBI" id="CHEBI:58210"/>
    </ligand>
</feature>
<dbReference type="InterPro" id="IPR000262">
    <property type="entry name" value="FMN-dep_DH"/>
</dbReference>
<dbReference type="PANTHER" id="PTHR10578">
    <property type="entry name" value="S -2-HYDROXY-ACID OXIDASE-RELATED"/>
    <property type="match status" value="1"/>
</dbReference>
<feature type="binding site" evidence="7">
    <location>
        <position position="259"/>
    </location>
    <ligand>
        <name>FMN</name>
        <dbReference type="ChEBI" id="CHEBI:58210"/>
    </ligand>
</feature>
<reference evidence="10" key="1">
    <citation type="submission" date="2023-03" db="EMBL/GenBank/DDBJ databases">
        <title>Multiphase analysis and comparison of six strains from genera Psychromarinibacter, Lutimaribacter, and Maritimibacter, including a novel species: Psychromarinibacter sediminicola sp. nov.</title>
        <authorList>
            <person name="Wang Y.-H."/>
            <person name="Ye M.-Q."/>
            <person name="Du Z.-J."/>
        </authorList>
    </citation>
    <scope>NUCLEOTIDE SEQUENCE</scope>
    <source>
        <strain evidence="10">C21-152</strain>
    </source>
</reference>
<keyword evidence="11" id="KW-1185">Reference proteome</keyword>
<dbReference type="PROSITE" id="PS51349">
    <property type="entry name" value="FMN_HYDROXY_ACID_DH_2"/>
    <property type="match status" value="1"/>
</dbReference>
<accession>A0AAE3NSJ7</accession>
<keyword evidence="3 7" id="KW-0288">FMN</keyword>
<evidence type="ECO:0000256" key="3">
    <source>
        <dbReference type="ARBA" id="ARBA00022643"/>
    </source>
</evidence>
<comment type="caution">
    <text evidence="10">The sequence shown here is derived from an EMBL/GenBank/DDBJ whole genome shotgun (WGS) entry which is preliminary data.</text>
</comment>
<dbReference type="PIRSF" id="PIRSF000138">
    <property type="entry name" value="Al-hdrx_acd_dh"/>
    <property type="match status" value="1"/>
</dbReference>
<evidence type="ECO:0000256" key="7">
    <source>
        <dbReference type="PIRSR" id="PIRSR000138-2"/>
    </source>
</evidence>
<evidence type="ECO:0000313" key="11">
    <source>
        <dbReference type="Proteomes" id="UP001220964"/>
    </source>
</evidence>
<dbReference type="GO" id="GO:0010181">
    <property type="term" value="F:FMN binding"/>
    <property type="evidence" value="ECO:0007669"/>
    <property type="project" value="InterPro"/>
</dbReference>
<proteinExistence type="inferred from homology"/>
<dbReference type="SUPFAM" id="SSF51395">
    <property type="entry name" value="FMN-linked oxidoreductases"/>
    <property type="match status" value="1"/>
</dbReference>
<feature type="binding site" evidence="7">
    <location>
        <position position="283"/>
    </location>
    <ligand>
        <name>glyoxylate</name>
        <dbReference type="ChEBI" id="CHEBI:36655"/>
    </ligand>
</feature>
<dbReference type="EMBL" id="JARGYC010000009">
    <property type="protein sequence ID" value="MDF0600165.1"/>
    <property type="molecule type" value="Genomic_DNA"/>
</dbReference>